<dbReference type="CDD" id="cd04087">
    <property type="entry name" value="PTPA"/>
    <property type="match status" value="1"/>
</dbReference>
<comment type="catalytic activity">
    <reaction evidence="1 9">
        <text>[protein]-peptidylproline (omega=180) = [protein]-peptidylproline (omega=0)</text>
        <dbReference type="Rhea" id="RHEA:16237"/>
        <dbReference type="Rhea" id="RHEA-COMP:10747"/>
        <dbReference type="Rhea" id="RHEA-COMP:10748"/>
        <dbReference type="ChEBI" id="CHEBI:83833"/>
        <dbReference type="ChEBI" id="CHEBI:83834"/>
        <dbReference type="EC" id="5.2.1.8"/>
    </reaction>
</comment>
<dbReference type="Pfam" id="PF03095">
    <property type="entry name" value="PTPA"/>
    <property type="match status" value="1"/>
</dbReference>
<dbReference type="GO" id="GO:0005737">
    <property type="term" value="C:cytoplasm"/>
    <property type="evidence" value="ECO:0007669"/>
    <property type="project" value="UniProtKB-SubCell"/>
</dbReference>
<accession>A0A1E3PKJ3</accession>
<dbReference type="GO" id="GO:0007052">
    <property type="term" value="P:mitotic spindle organization"/>
    <property type="evidence" value="ECO:0007669"/>
    <property type="project" value="TreeGrafter"/>
</dbReference>
<feature type="compositionally biased region" description="Low complexity" evidence="10">
    <location>
        <begin position="374"/>
        <end position="390"/>
    </location>
</feature>
<comment type="similarity">
    <text evidence="4 9">Belongs to the PTPA-type PPIase family.</text>
</comment>
<evidence type="ECO:0000256" key="10">
    <source>
        <dbReference type="SAM" id="MobiDB-lite"/>
    </source>
</evidence>
<dbReference type="InterPro" id="IPR037218">
    <property type="entry name" value="PTPA_sf"/>
</dbReference>
<dbReference type="OrthoDB" id="16120at2759"/>
<dbReference type="Proteomes" id="UP000095009">
    <property type="component" value="Unassembled WGS sequence"/>
</dbReference>
<evidence type="ECO:0000256" key="4">
    <source>
        <dbReference type="ARBA" id="ARBA00011019"/>
    </source>
</evidence>
<dbReference type="EC" id="5.2.1.8" evidence="9"/>
<evidence type="ECO:0000256" key="6">
    <source>
        <dbReference type="ARBA" id="ARBA00023110"/>
    </source>
</evidence>
<evidence type="ECO:0000256" key="1">
    <source>
        <dbReference type="ARBA" id="ARBA00000971"/>
    </source>
</evidence>
<dbReference type="FunFam" id="1.20.120.1150:FF:000002">
    <property type="entry name" value="Serine/threonine-protein phosphatase 2A activator"/>
    <property type="match status" value="1"/>
</dbReference>
<dbReference type="Gene3D" id="1.20.120.1150">
    <property type="match status" value="1"/>
</dbReference>
<keyword evidence="7 9" id="KW-0413">Isomerase</keyword>
<sequence length="408" mass="45584">MTESNSISSNLRLSQLGSAGAILNFTSPAKKILVSDSMRFFPASVGYGRLDYLIELIPSKCGGKIIPDENYMVSNSGIQSVLDVLKTLNSTIDQTPPLEGPRRFGNMAFRTWHNKLRTISEKLVLDSFKNNILVSGSEIELGVYLASAFGSLQRLDYGTGHELAFLAFLGGLYFLKMIGEPTGEDWLLMFSQYLKLIQRLIITYNLEPAGSHGVWGLDDHFHLPYLLGSAQFLDFSNPSSEPKPLSSAPLLKSTLDPKAIQKYAAENLYFNCLQFIRQVKRGPFHEHSPMLFDVSAVMSWFKVYRGMRKMYIAEVLGKFPVVQHFLFGSVLFPWRDLENNKDLPILGIDEQEDNLTSDEIRLRELNAEHSKRFSGSTRSAISGLSSSASTVKAPAHDSQIVTKAPWAK</sequence>
<evidence type="ECO:0000256" key="2">
    <source>
        <dbReference type="ARBA" id="ARBA00004123"/>
    </source>
</evidence>
<keyword evidence="5 9" id="KW-0963">Cytoplasm</keyword>
<dbReference type="GO" id="GO:0005634">
    <property type="term" value="C:nucleus"/>
    <property type="evidence" value="ECO:0007669"/>
    <property type="project" value="UniProtKB-SubCell"/>
</dbReference>
<evidence type="ECO:0000256" key="3">
    <source>
        <dbReference type="ARBA" id="ARBA00004496"/>
    </source>
</evidence>
<evidence type="ECO:0000256" key="7">
    <source>
        <dbReference type="ARBA" id="ARBA00023235"/>
    </source>
</evidence>
<feature type="region of interest" description="Disordered" evidence="10">
    <location>
        <begin position="372"/>
        <end position="408"/>
    </location>
</feature>
<organism evidence="11 12">
    <name type="scientific">Nadsonia fulvescens var. elongata DSM 6958</name>
    <dbReference type="NCBI Taxonomy" id="857566"/>
    <lineage>
        <taxon>Eukaryota</taxon>
        <taxon>Fungi</taxon>
        <taxon>Dikarya</taxon>
        <taxon>Ascomycota</taxon>
        <taxon>Saccharomycotina</taxon>
        <taxon>Dipodascomycetes</taxon>
        <taxon>Dipodascales</taxon>
        <taxon>Dipodascales incertae sedis</taxon>
        <taxon>Nadsonia</taxon>
    </lineage>
</organism>
<keyword evidence="8" id="KW-0539">Nucleus</keyword>
<dbReference type="GO" id="GO:0000159">
    <property type="term" value="C:protein phosphatase type 2A complex"/>
    <property type="evidence" value="ECO:0007669"/>
    <property type="project" value="TreeGrafter"/>
</dbReference>
<dbReference type="InterPro" id="IPR043170">
    <property type="entry name" value="PTPA_C_lid"/>
</dbReference>
<evidence type="ECO:0000256" key="9">
    <source>
        <dbReference type="RuleBase" id="RU361210"/>
    </source>
</evidence>
<keyword evidence="12" id="KW-1185">Reference proteome</keyword>
<reference evidence="11 12" key="1">
    <citation type="journal article" date="2016" name="Proc. Natl. Acad. Sci. U.S.A.">
        <title>Comparative genomics of biotechnologically important yeasts.</title>
        <authorList>
            <person name="Riley R."/>
            <person name="Haridas S."/>
            <person name="Wolfe K.H."/>
            <person name="Lopes M.R."/>
            <person name="Hittinger C.T."/>
            <person name="Goeker M."/>
            <person name="Salamov A.A."/>
            <person name="Wisecaver J.H."/>
            <person name="Long T.M."/>
            <person name="Calvey C.H."/>
            <person name="Aerts A.L."/>
            <person name="Barry K.W."/>
            <person name="Choi C."/>
            <person name="Clum A."/>
            <person name="Coughlan A.Y."/>
            <person name="Deshpande S."/>
            <person name="Douglass A.P."/>
            <person name="Hanson S.J."/>
            <person name="Klenk H.-P."/>
            <person name="LaButti K.M."/>
            <person name="Lapidus A."/>
            <person name="Lindquist E.A."/>
            <person name="Lipzen A.M."/>
            <person name="Meier-Kolthoff J.P."/>
            <person name="Ohm R.A."/>
            <person name="Otillar R.P."/>
            <person name="Pangilinan J.L."/>
            <person name="Peng Y."/>
            <person name="Rokas A."/>
            <person name="Rosa C.A."/>
            <person name="Scheuner C."/>
            <person name="Sibirny A.A."/>
            <person name="Slot J.C."/>
            <person name="Stielow J.B."/>
            <person name="Sun H."/>
            <person name="Kurtzman C.P."/>
            <person name="Blackwell M."/>
            <person name="Grigoriev I.V."/>
            <person name="Jeffries T.W."/>
        </authorList>
    </citation>
    <scope>NUCLEOTIDE SEQUENCE [LARGE SCALE GENOMIC DNA]</scope>
    <source>
        <strain evidence="11 12">DSM 6958</strain>
    </source>
</reference>
<proteinExistence type="inferred from homology"/>
<evidence type="ECO:0000256" key="8">
    <source>
        <dbReference type="ARBA" id="ARBA00023242"/>
    </source>
</evidence>
<evidence type="ECO:0000313" key="11">
    <source>
        <dbReference type="EMBL" id="ODQ65472.1"/>
    </source>
</evidence>
<evidence type="ECO:0000256" key="5">
    <source>
        <dbReference type="ARBA" id="ARBA00022490"/>
    </source>
</evidence>
<comment type="function">
    <text evidence="9">PPIases accelerate the folding of proteins. It catalyzes the cis-trans isomerization of proline imidic peptide bonds in oligopeptides.</text>
</comment>
<dbReference type="PANTHER" id="PTHR10012">
    <property type="entry name" value="SERINE/THREONINE-PROTEIN PHOSPHATASE 2A REGULATORY SUBUNIT B"/>
    <property type="match status" value="1"/>
</dbReference>
<protein>
    <recommendedName>
        <fullName evidence="9">Serine/threonine-protein phosphatase 2A activator</fullName>
        <ecNumber evidence="9">5.2.1.8</ecNumber>
    </recommendedName>
    <alternativeName>
        <fullName evidence="9">Phosphotyrosyl phosphatase activator</fullName>
    </alternativeName>
</protein>
<evidence type="ECO:0000313" key="12">
    <source>
        <dbReference type="Proteomes" id="UP000095009"/>
    </source>
</evidence>
<dbReference type="InterPro" id="IPR004327">
    <property type="entry name" value="Phstyr_phstse_ac"/>
</dbReference>
<dbReference type="GO" id="GO:0003755">
    <property type="term" value="F:peptidyl-prolyl cis-trans isomerase activity"/>
    <property type="evidence" value="ECO:0007669"/>
    <property type="project" value="UniProtKB-KW"/>
</dbReference>
<dbReference type="GO" id="GO:0008160">
    <property type="term" value="F:protein tyrosine phosphatase activator activity"/>
    <property type="evidence" value="ECO:0007669"/>
    <property type="project" value="TreeGrafter"/>
</dbReference>
<dbReference type="EMBL" id="KV454410">
    <property type="protein sequence ID" value="ODQ65472.1"/>
    <property type="molecule type" value="Genomic_DNA"/>
</dbReference>
<dbReference type="STRING" id="857566.A0A1E3PKJ3"/>
<dbReference type="PANTHER" id="PTHR10012:SF3">
    <property type="entry name" value="SERINE_THREONINE-PROTEIN PHOSPHATASE 2A ACTIVATOR 1"/>
    <property type="match status" value="1"/>
</dbReference>
<keyword evidence="6 9" id="KW-0697">Rotamase</keyword>
<gene>
    <name evidence="11" type="ORF">NADFUDRAFT_83430</name>
</gene>
<dbReference type="PIRSF" id="PIRSF016325">
    <property type="entry name" value="Phstyr_phstse_ac"/>
    <property type="match status" value="1"/>
</dbReference>
<dbReference type="SUPFAM" id="SSF140984">
    <property type="entry name" value="PTPA-like"/>
    <property type="match status" value="1"/>
</dbReference>
<name>A0A1E3PKJ3_9ASCO</name>
<comment type="subcellular location">
    <subcellularLocation>
        <location evidence="3 9">Cytoplasm</location>
    </subcellularLocation>
    <subcellularLocation>
        <location evidence="2">Nucleus</location>
    </subcellularLocation>
</comment>
<dbReference type="AlphaFoldDB" id="A0A1E3PKJ3"/>